<evidence type="ECO:0000256" key="1">
    <source>
        <dbReference type="ARBA" id="ARBA00008683"/>
    </source>
</evidence>
<dbReference type="InterPro" id="IPR016024">
    <property type="entry name" value="ARM-type_fold"/>
</dbReference>
<protein>
    <submittedName>
        <fullName evidence="3">Armadillo-type fold</fullName>
    </submittedName>
</protein>
<dbReference type="GO" id="GO:0006508">
    <property type="term" value="P:proteolysis"/>
    <property type="evidence" value="ECO:0007669"/>
    <property type="project" value="InterPro"/>
</dbReference>
<evidence type="ECO:0000313" key="4">
    <source>
        <dbReference type="Proteomes" id="UP000054937"/>
    </source>
</evidence>
<dbReference type="Proteomes" id="UP000054937">
    <property type="component" value="Unassembled WGS sequence"/>
</dbReference>
<dbReference type="InterPro" id="IPR011989">
    <property type="entry name" value="ARM-like"/>
</dbReference>
<dbReference type="OrthoDB" id="311666at2759"/>
<comment type="caution">
    <text evidence="3">The sequence shown here is derived from an EMBL/GenBank/DDBJ whole genome shotgun (WGS) entry which is preliminary data.</text>
</comment>
<dbReference type="Gene3D" id="3.90.226.10">
    <property type="entry name" value="2-enoyl-CoA Hydratase, Chain A, domain 1"/>
    <property type="match status" value="1"/>
</dbReference>
<reference evidence="3 4" key="1">
    <citation type="journal article" date="2015" name="Sci. Rep.">
        <title>Genome of the facultative scuticociliatosis pathogen Pseudocohnilembus persalinus provides insight into its virulence through horizontal gene transfer.</title>
        <authorList>
            <person name="Xiong J."/>
            <person name="Wang G."/>
            <person name="Cheng J."/>
            <person name="Tian M."/>
            <person name="Pan X."/>
            <person name="Warren A."/>
            <person name="Jiang C."/>
            <person name="Yuan D."/>
            <person name="Miao W."/>
        </authorList>
    </citation>
    <scope>NUCLEOTIDE SEQUENCE [LARGE SCALE GENOMIC DNA]</scope>
    <source>
        <strain evidence="3">36N120E</strain>
    </source>
</reference>
<dbReference type="InParanoid" id="A0A0V0R163"/>
<dbReference type="InterPro" id="IPR002142">
    <property type="entry name" value="Peptidase_S49"/>
</dbReference>
<feature type="domain" description="Peptidase S49" evidence="2">
    <location>
        <begin position="163"/>
        <end position="321"/>
    </location>
</feature>
<dbReference type="GO" id="GO:0008233">
    <property type="term" value="F:peptidase activity"/>
    <property type="evidence" value="ECO:0007669"/>
    <property type="project" value="InterPro"/>
</dbReference>
<dbReference type="Gene3D" id="1.25.10.10">
    <property type="entry name" value="Leucine-rich Repeat Variant"/>
    <property type="match status" value="1"/>
</dbReference>
<evidence type="ECO:0000313" key="3">
    <source>
        <dbReference type="EMBL" id="KRX08225.1"/>
    </source>
</evidence>
<organism evidence="3 4">
    <name type="scientific">Pseudocohnilembus persalinus</name>
    <name type="common">Ciliate</name>
    <dbReference type="NCBI Taxonomy" id="266149"/>
    <lineage>
        <taxon>Eukaryota</taxon>
        <taxon>Sar</taxon>
        <taxon>Alveolata</taxon>
        <taxon>Ciliophora</taxon>
        <taxon>Intramacronucleata</taxon>
        <taxon>Oligohymenophorea</taxon>
        <taxon>Scuticociliatia</taxon>
        <taxon>Philasterida</taxon>
        <taxon>Pseudocohnilembidae</taxon>
        <taxon>Pseudocohnilembus</taxon>
    </lineage>
</organism>
<accession>A0A0V0R163</accession>
<comment type="similarity">
    <text evidence="1">Belongs to the peptidase S49 family.</text>
</comment>
<sequence>MEKKQINVEIIVSISQIINGITQPLSYQNNKDQYELLNQENQLIQNNILGVLQQGIQHKEEVIRINCSVTLGNMVCISQDTIQTIIDHGILDSIYIMLASIRNRVLHFKLYGHVDAKMTEKVHQAFKGKGLYNVQLIAVSVNSGGGSIVQAKNIVSALKHFSRKTQAPVYCFAEDLVLNSANLILASGNKCYANKYSLLGDFGYTFRSFGLKEFIKDWKIEQSYITAGEKKVKLNMFEDLNPEDAKWIQNILLEKEYQLKNEIIKHRSDKFSELNLKNEQIENELFNVGVFQAENAEKLGLIDGINTVDNIVNTLYQDTKVIDAIRKSFWEEELSMVANFTQ</sequence>
<dbReference type="PANTHER" id="PTHR42987:SF8">
    <property type="entry name" value="PROTEINASE"/>
    <property type="match status" value="1"/>
</dbReference>
<name>A0A0V0R163_PSEPJ</name>
<dbReference type="SUPFAM" id="SSF52096">
    <property type="entry name" value="ClpP/crotonase"/>
    <property type="match status" value="1"/>
</dbReference>
<gene>
    <name evidence="3" type="ORF">PPERSA_07705</name>
</gene>
<dbReference type="SUPFAM" id="SSF48371">
    <property type="entry name" value="ARM repeat"/>
    <property type="match status" value="1"/>
</dbReference>
<dbReference type="Pfam" id="PF01343">
    <property type="entry name" value="Peptidase_S49"/>
    <property type="match status" value="1"/>
</dbReference>
<dbReference type="OMA" id="EIMQNRN"/>
<dbReference type="InterPro" id="IPR029045">
    <property type="entry name" value="ClpP/crotonase-like_dom_sf"/>
</dbReference>
<dbReference type="EMBL" id="LDAU01000068">
    <property type="protein sequence ID" value="KRX08225.1"/>
    <property type="molecule type" value="Genomic_DNA"/>
</dbReference>
<keyword evidence="4" id="KW-1185">Reference proteome</keyword>
<evidence type="ECO:0000259" key="2">
    <source>
        <dbReference type="Pfam" id="PF01343"/>
    </source>
</evidence>
<dbReference type="PANTHER" id="PTHR42987">
    <property type="entry name" value="PEPTIDASE S49"/>
    <property type="match status" value="1"/>
</dbReference>
<proteinExistence type="inferred from homology"/>
<dbReference type="AlphaFoldDB" id="A0A0V0R163"/>